<dbReference type="RefSeq" id="WP_104849048.1">
    <property type="nucleotide sequence ID" value="NZ_PKOZ01000003.1"/>
</dbReference>
<name>A0A2S7N1N4_9BACI</name>
<evidence type="ECO:0000313" key="14">
    <source>
        <dbReference type="EMBL" id="PQD95907.1"/>
    </source>
</evidence>
<feature type="binding site" evidence="10">
    <location>
        <position position="254"/>
    </location>
    <ligand>
        <name>Zn(2+)</name>
        <dbReference type="ChEBI" id="CHEBI:29105"/>
    </ligand>
</feature>
<dbReference type="PROSITE" id="PS50801">
    <property type="entry name" value="STAS"/>
    <property type="match status" value="1"/>
</dbReference>
<feature type="binding site" evidence="10">
    <location>
        <position position="260"/>
    </location>
    <ligand>
        <name>Zn(2+)</name>
        <dbReference type="ChEBI" id="CHEBI:29105"/>
    </ligand>
</feature>
<keyword evidence="2 10" id="KW-0690">Ribosome biogenesis</keyword>
<dbReference type="NCBIfam" id="TIGR00157">
    <property type="entry name" value="ribosome small subunit-dependent GTPase A"/>
    <property type="match status" value="1"/>
</dbReference>
<comment type="subcellular location">
    <subcellularLocation>
        <location evidence="10">Cytoplasm</location>
    </subcellularLocation>
</comment>
<keyword evidence="8 10" id="KW-0694">RNA-binding</keyword>
<evidence type="ECO:0000256" key="8">
    <source>
        <dbReference type="ARBA" id="ARBA00022884"/>
    </source>
</evidence>
<comment type="subunit">
    <text evidence="10">Monomer. Associates with 30S ribosomal subunit, binds 16S rRNA.</text>
</comment>
<keyword evidence="7 10" id="KW-0862">Zinc</keyword>
<evidence type="ECO:0000259" key="11">
    <source>
        <dbReference type="PROSITE" id="PS50801"/>
    </source>
</evidence>
<dbReference type="Gene3D" id="2.40.50.140">
    <property type="entry name" value="Nucleic acid-binding proteins"/>
    <property type="match status" value="1"/>
</dbReference>
<evidence type="ECO:0000256" key="5">
    <source>
        <dbReference type="ARBA" id="ARBA00022741"/>
    </source>
</evidence>
<evidence type="ECO:0000256" key="4">
    <source>
        <dbReference type="ARBA" id="ARBA00022730"/>
    </source>
</evidence>
<proteinExistence type="inferred from homology"/>
<keyword evidence="15" id="KW-1185">Reference proteome</keyword>
<dbReference type="InterPro" id="IPR027417">
    <property type="entry name" value="P-loop_NTPase"/>
</dbReference>
<dbReference type="CDD" id="cd04466">
    <property type="entry name" value="S1_YloQ_GTPase"/>
    <property type="match status" value="1"/>
</dbReference>
<dbReference type="AlphaFoldDB" id="A0A2S7N1N4"/>
<keyword evidence="6 10" id="KW-0378">Hydrolase</keyword>
<dbReference type="GO" id="GO:0005525">
    <property type="term" value="F:GTP binding"/>
    <property type="evidence" value="ECO:0007669"/>
    <property type="project" value="UniProtKB-UniRule"/>
</dbReference>
<comment type="cofactor">
    <cofactor evidence="10">
        <name>Zn(2+)</name>
        <dbReference type="ChEBI" id="CHEBI:29105"/>
    </cofactor>
    <text evidence="10">Binds 1 zinc ion per subunit.</text>
</comment>
<evidence type="ECO:0000256" key="10">
    <source>
        <dbReference type="HAMAP-Rule" id="MF_01820"/>
    </source>
</evidence>
<evidence type="ECO:0000256" key="2">
    <source>
        <dbReference type="ARBA" id="ARBA00022517"/>
    </source>
</evidence>
<keyword evidence="1 10" id="KW-0963">Cytoplasm</keyword>
<reference evidence="14 15" key="1">
    <citation type="submission" date="2017-12" db="EMBL/GenBank/DDBJ databases">
        <title>Taxonomic description and draft genome of Pradoshia cofamensis Gen. nov., sp. nov., a thermotolerant bacillale isolated from anterior gut of earthworm Eisenia fetida.</title>
        <authorList>
            <person name="Saha T."/>
            <person name="Chakraborty R."/>
        </authorList>
    </citation>
    <scope>NUCLEOTIDE SEQUENCE [LARGE SCALE GENOMIC DNA]</scope>
    <source>
        <strain evidence="14 15">EAG3</strain>
    </source>
</reference>
<dbReference type="HAMAP" id="MF_01820">
    <property type="entry name" value="GTPase_RsgA"/>
    <property type="match status" value="1"/>
</dbReference>
<dbReference type="PROSITE" id="PS51721">
    <property type="entry name" value="G_CP"/>
    <property type="match status" value="1"/>
</dbReference>
<evidence type="ECO:0000259" key="12">
    <source>
        <dbReference type="PROSITE" id="PS50936"/>
    </source>
</evidence>
<evidence type="ECO:0000259" key="13">
    <source>
        <dbReference type="PROSITE" id="PS51721"/>
    </source>
</evidence>
<feature type="domain" description="CP-type G" evidence="13">
    <location>
        <begin position="63"/>
        <end position="223"/>
    </location>
</feature>
<dbReference type="OrthoDB" id="9809485at2"/>
<dbReference type="PROSITE" id="PS50936">
    <property type="entry name" value="ENGC_GTPASE"/>
    <property type="match status" value="1"/>
</dbReference>
<dbReference type="Gene3D" id="1.10.40.50">
    <property type="entry name" value="Probable gtpase engc, domain 3"/>
    <property type="match status" value="1"/>
</dbReference>
<feature type="domain" description="STAS" evidence="11">
    <location>
        <begin position="108"/>
        <end position="143"/>
    </location>
</feature>
<dbReference type="EC" id="3.6.1.-" evidence="10"/>
<feature type="domain" description="EngC GTPase" evidence="12">
    <location>
        <begin position="72"/>
        <end position="221"/>
    </location>
</feature>
<comment type="similarity">
    <text evidence="10">Belongs to the TRAFAC class YlqF/YawG GTPase family. RsgA subfamily.</text>
</comment>
<accession>A0A2S7N1N4</accession>
<dbReference type="Proteomes" id="UP000239663">
    <property type="component" value="Unassembled WGS sequence"/>
</dbReference>
<dbReference type="Pfam" id="PF03193">
    <property type="entry name" value="RsgA_GTPase"/>
    <property type="match status" value="1"/>
</dbReference>
<evidence type="ECO:0000256" key="7">
    <source>
        <dbReference type="ARBA" id="ARBA00022833"/>
    </source>
</evidence>
<evidence type="ECO:0000256" key="3">
    <source>
        <dbReference type="ARBA" id="ARBA00022723"/>
    </source>
</evidence>
<dbReference type="PANTHER" id="PTHR32120:SF11">
    <property type="entry name" value="SMALL RIBOSOMAL SUBUNIT BIOGENESIS GTPASE RSGA 1, MITOCHONDRIAL-RELATED"/>
    <property type="match status" value="1"/>
</dbReference>
<feature type="binding site" evidence="10">
    <location>
        <begin position="166"/>
        <end position="174"/>
    </location>
    <ligand>
        <name>GTP</name>
        <dbReference type="ChEBI" id="CHEBI:37565"/>
    </ligand>
</feature>
<protein>
    <recommendedName>
        <fullName evidence="10">Small ribosomal subunit biogenesis GTPase RsgA</fullName>
        <ecNumber evidence="10">3.6.1.-</ecNumber>
    </recommendedName>
</protein>
<dbReference type="InterPro" id="IPR012340">
    <property type="entry name" value="NA-bd_OB-fold"/>
</dbReference>
<gene>
    <name evidence="10 14" type="primary">rsgA</name>
    <name evidence="14" type="ORF">CYL18_08470</name>
</gene>
<sequence length="293" mass="32629">MPVGKIIKALSGFYYVMDGDQVIQCRGRGVFRKQKVSPLVGDMVDFQAENPTDGYIMEIKERKNELVRPPIANVDQAILVFSAVEPDFSTGLLDRFLVLVESKEIAPVICISKVDLLDTSGLSRIEEYAEHYRKIGYEVVLTSSIEETGITDLMPFISGKTSVFAGQSGVGKSSLLNALDPELNLKTSEISSHLGRGKHTTRHVELISIGDGLIADTPGFSSLEFTELEAVELSDCFPEMRENSSECKFRGCMHVKEPKCAVKEAVSSGAIESYRYDHYLQFLEEIKDRKPRY</sequence>
<dbReference type="CDD" id="cd01854">
    <property type="entry name" value="YjeQ_EngC"/>
    <property type="match status" value="1"/>
</dbReference>
<dbReference type="GO" id="GO:0042274">
    <property type="term" value="P:ribosomal small subunit biogenesis"/>
    <property type="evidence" value="ECO:0007669"/>
    <property type="project" value="UniProtKB-UniRule"/>
</dbReference>
<feature type="binding site" evidence="10">
    <location>
        <position position="252"/>
    </location>
    <ligand>
        <name>Zn(2+)</name>
        <dbReference type="ChEBI" id="CHEBI:29105"/>
    </ligand>
</feature>
<dbReference type="EMBL" id="PKOZ01000003">
    <property type="protein sequence ID" value="PQD95907.1"/>
    <property type="molecule type" value="Genomic_DNA"/>
</dbReference>
<keyword evidence="5 10" id="KW-0547">Nucleotide-binding</keyword>
<comment type="function">
    <text evidence="10">One of several proteins that assist in the late maturation steps of the functional core of the 30S ribosomal subunit. Helps release RbfA from mature subunits. May play a role in the assembly of ribosomal proteins into the subunit. Circularly permuted GTPase that catalyzes slow GTP hydrolysis, GTPase activity is stimulated by the 30S ribosomal subunit.</text>
</comment>
<evidence type="ECO:0000256" key="1">
    <source>
        <dbReference type="ARBA" id="ARBA00022490"/>
    </source>
</evidence>
<dbReference type="InterPro" id="IPR030378">
    <property type="entry name" value="G_CP_dom"/>
</dbReference>
<feature type="binding site" evidence="10">
    <location>
        <begin position="112"/>
        <end position="115"/>
    </location>
    <ligand>
        <name>GTP</name>
        <dbReference type="ChEBI" id="CHEBI:37565"/>
    </ligand>
</feature>
<keyword evidence="4 10" id="KW-0699">rRNA-binding</keyword>
<dbReference type="PANTHER" id="PTHR32120">
    <property type="entry name" value="SMALL RIBOSOMAL SUBUNIT BIOGENESIS GTPASE RSGA"/>
    <property type="match status" value="1"/>
</dbReference>
<dbReference type="InterPro" id="IPR010914">
    <property type="entry name" value="RsgA_GTPase_dom"/>
</dbReference>
<keyword evidence="3 10" id="KW-0479">Metal-binding</keyword>
<dbReference type="InterPro" id="IPR031944">
    <property type="entry name" value="RsgA_N"/>
</dbReference>
<dbReference type="Gene3D" id="3.40.50.300">
    <property type="entry name" value="P-loop containing nucleotide triphosphate hydrolases"/>
    <property type="match status" value="1"/>
</dbReference>
<dbReference type="Pfam" id="PF16745">
    <property type="entry name" value="RsgA_N"/>
    <property type="match status" value="1"/>
</dbReference>
<dbReference type="InterPro" id="IPR002645">
    <property type="entry name" value="STAS_dom"/>
</dbReference>
<dbReference type="GO" id="GO:0019843">
    <property type="term" value="F:rRNA binding"/>
    <property type="evidence" value="ECO:0007669"/>
    <property type="project" value="UniProtKB-KW"/>
</dbReference>
<dbReference type="InterPro" id="IPR004881">
    <property type="entry name" value="Ribosome_biogen_GTPase_RsgA"/>
</dbReference>
<comment type="caution">
    <text evidence="14">The sequence shown here is derived from an EMBL/GenBank/DDBJ whole genome shotgun (WGS) entry which is preliminary data.</text>
</comment>
<evidence type="ECO:0000313" key="15">
    <source>
        <dbReference type="Proteomes" id="UP000239663"/>
    </source>
</evidence>
<evidence type="ECO:0000256" key="9">
    <source>
        <dbReference type="ARBA" id="ARBA00023134"/>
    </source>
</evidence>
<dbReference type="GO" id="GO:0046872">
    <property type="term" value="F:metal ion binding"/>
    <property type="evidence" value="ECO:0007669"/>
    <property type="project" value="UniProtKB-KW"/>
</dbReference>
<organism evidence="14 15">
    <name type="scientific">Pradoshia eiseniae</name>
    <dbReference type="NCBI Taxonomy" id="2064768"/>
    <lineage>
        <taxon>Bacteria</taxon>
        <taxon>Bacillati</taxon>
        <taxon>Bacillota</taxon>
        <taxon>Bacilli</taxon>
        <taxon>Bacillales</taxon>
        <taxon>Bacillaceae</taxon>
        <taxon>Pradoshia</taxon>
    </lineage>
</organism>
<evidence type="ECO:0000256" key="6">
    <source>
        <dbReference type="ARBA" id="ARBA00022801"/>
    </source>
</evidence>
<feature type="binding site" evidence="10">
    <location>
        <position position="247"/>
    </location>
    <ligand>
        <name>Zn(2+)</name>
        <dbReference type="ChEBI" id="CHEBI:29105"/>
    </ligand>
</feature>
<keyword evidence="9 10" id="KW-0342">GTP-binding</keyword>
<dbReference type="SUPFAM" id="SSF52540">
    <property type="entry name" value="P-loop containing nucleoside triphosphate hydrolases"/>
    <property type="match status" value="1"/>
</dbReference>
<dbReference type="GO" id="GO:0005737">
    <property type="term" value="C:cytoplasm"/>
    <property type="evidence" value="ECO:0007669"/>
    <property type="project" value="UniProtKB-SubCell"/>
</dbReference>
<dbReference type="SUPFAM" id="SSF50249">
    <property type="entry name" value="Nucleic acid-binding proteins"/>
    <property type="match status" value="1"/>
</dbReference>
<dbReference type="GO" id="GO:0003924">
    <property type="term" value="F:GTPase activity"/>
    <property type="evidence" value="ECO:0007669"/>
    <property type="project" value="UniProtKB-UniRule"/>
</dbReference>